<name>A0A7W5FL15_9BACL</name>
<organism evidence="3 4">
    <name type="scientific">Paenibacillus phyllosphaerae</name>
    <dbReference type="NCBI Taxonomy" id="274593"/>
    <lineage>
        <taxon>Bacteria</taxon>
        <taxon>Bacillati</taxon>
        <taxon>Bacillota</taxon>
        <taxon>Bacilli</taxon>
        <taxon>Bacillales</taxon>
        <taxon>Paenibacillaceae</taxon>
        <taxon>Paenibacillus</taxon>
    </lineage>
</organism>
<sequence length="390" mass="44118">MRLALFTDTYEPEVNGVARTLGRWVDYLRRKGVPVQVFAPDPALGLPHGAAASVERFASLPFFLYPECRLALVNPVHIRRALHAFSPTLIHVATPFNLGLCGIHYARKYEIPLIASYHTHFDRYLPFYNLQWMVKMLWRYMNWFHYDCSRIFVPSASTKSDLLQRGWEEERLSIWPRGMDTKRFHPAVDRKGHLESHGIDSSNFIVLYVGRLAPEKNVDVALAAFAKFQRTACPEARLVVAGDGPSAISLKEQAEQHDIPVHFLGFTAGEELQKWYAASDIFLFPSPTETFGNVVLEAMACGTPVVTANRGGVTDTVEHGLTGFLCEQGDADAFCDALTELYENPLMRYRMASLALAYSRKQSWDDIFDRLLAECQLAACEGRSRIRHTK</sequence>
<dbReference type="Gene3D" id="3.40.50.2000">
    <property type="entry name" value="Glycogen Phosphorylase B"/>
    <property type="match status" value="2"/>
</dbReference>
<dbReference type="PANTHER" id="PTHR45947">
    <property type="entry name" value="SULFOQUINOVOSYL TRANSFERASE SQD2"/>
    <property type="match status" value="1"/>
</dbReference>
<dbReference type="PANTHER" id="PTHR45947:SF3">
    <property type="entry name" value="SULFOQUINOVOSYL TRANSFERASE SQD2"/>
    <property type="match status" value="1"/>
</dbReference>
<evidence type="ECO:0000313" key="4">
    <source>
        <dbReference type="Proteomes" id="UP000570361"/>
    </source>
</evidence>
<dbReference type="Pfam" id="PF00534">
    <property type="entry name" value="Glycos_transf_1"/>
    <property type="match status" value="1"/>
</dbReference>
<dbReference type="InterPro" id="IPR001296">
    <property type="entry name" value="Glyco_trans_1"/>
</dbReference>
<gene>
    <name evidence="3" type="ORF">FHS18_000729</name>
</gene>
<dbReference type="CDD" id="cd03814">
    <property type="entry name" value="GT4-like"/>
    <property type="match status" value="1"/>
</dbReference>
<dbReference type="InterPro" id="IPR050194">
    <property type="entry name" value="Glycosyltransferase_grp1"/>
</dbReference>
<feature type="domain" description="Glycosyl transferase family 1" evidence="1">
    <location>
        <begin position="194"/>
        <end position="352"/>
    </location>
</feature>
<keyword evidence="4" id="KW-1185">Reference proteome</keyword>
<dbReference type="GO" id="GO:0016758">
    <property type="term" value="F:hexosyltransferase activity"/>
    <property type="evidence" value="ECO:0007669"/>
    <property type="project" value="TreeGrafter"/>
</dbReference>
<dbReference type="RefSeq" id="WP_183597024.1">
    <property type="nucleotide sequence ID" value="NZ_JACHXK010000001.1"/>
</dbReference>
<dbReference type="AlphaFoldDB" id="A0A7W5FL15"/>
<reference evidence="3 4" key="1">
    <citation type="submission" date="2020-08" db="EMBL/GenBank/DDBJ databases">
        <title>Genomic Encyclopedia of Type Strains, Phase III (KMG-III): the genomes of soil and plant-associated and newly described type strains.</title>
        <authorList>
            <person name="Whitman W."/>
        </authorList>
    </citation>
    <scope>NUCLEOTIDE SEQUENCE [LARGE SCALE GENOMIC DNA]</scope>
    <source>
        <strain evidence="3 4">CECT 5862</strain>
    </source>
</reference>
<dbReference type="Proteomes" id="UP000570361">
    <property type="component" value="Unassembled WGS sequence"/>
</dbReference>
<protein>
    <submittedName>
        <fullName evidence="3">Glycosyltransferase involved in cell wall biosynthesis</fullName>
    </submittedName>
</protein>
<feature type="domain" description="Glycosyltransferase subfamily 4-like N-terminal" evidence="2">
    <location>
        <begin position="14"/>
        <end position="183"/>
    </location>
</feature>
<dbReference type="InterPro" id="IPR028098">
    <property type="entry name" value="Glyco_trans_4-like_N"/>
</dbReference>
<accession>A0A7W5FL15</accession>
<dbReference type="EMBL" id="JACHXK010000001">
    <property type="protein sequence ID" value="MBB3108701.1"/>
    <property type="molecule type" value="Genomic_DNA"/>
</dbReference>
<evidence type="ECO:0000259" key="1">
    <source>
        <dbReference type="Pfam" id="PF00534"/>
    </source>
</evidence>
<dbReference type="Pfam" id="PF13439">
    <property type="entry name" value="Glyco_transf_4"/>
    <property type="match status" value="1"/>
</dbReference>
<comment type="caution">
    <text evidence="3">The sequence shown here is derived from an EMBL/GenBank/DDBJ whole genome shotgun (WGS) entry which is preliminary data.</text>
</comment>
<dbReference type="SUPFAM" id="SSF53756">
    <property type="entry name" value="UDP-Glycosyltransferase/glycogen phosphorylase"/>
    <property type="match status" value="1"/>
</dbReference>
<keyword evidence="3" id="KW-0808">Transferase</keyword>
<proteinExistence type="predicted"/>
<evidence type="ECO:0000259" key="2">
    <source>
        <dbReference type="Pfam" id="PF13439"/>
    </source>
</evidence>
<evidence type="ECO:0000313" key="3">
    <source>
        <dbReference type="EMBL" id="MBB3108701.1"/>
    </source>
</evidence>